<dbReference type="SMART" id="SM00733">
    <property type="entry name" value="Mterf"/>
    <property type="match status" value="6"/>
</dbReference>
<keyword evidence="3" id="KW-0809">Transit peptide</keyword>
<name>A0A8T0VNI2_PANVG</name>
<comment type="caution">
    <text evidence="4">The sequence shown here is derived from an EMBL/GenBank/DDBJ whole genome shotgun (WGS) entry which is preliminary data.</text>
</comment>
<dbReference type="Gene3D" id="1.25.70.10">
    <property type="entry name" value="Transcription termination factor 3, mitochondrial"/>
    <property type="match status" value="1"/>
</dbReference>
<dbReference type="Proteomes" id="UP000823388">
    <property type="component" value="Chromosome 2N"/>
</dbReference>
<dbReference type="InterPro" id="IPR003690">
    <property type="entry name" value="MTERF"/>
</dbReference>
<evidence type="ECO:0000256" key="3">
    <source>
        <dbReference type="ARBA" id="ARBA00022946"/>
    </source>
</evidence>
<dbReference type="GO" id="GO:0006353">
    <property type="term" value="P:DNA-templated transcription termination"/>
    <property type="evidence" value="ECO:0007669"/>
    <property type="project" value="UniProtKB-KW"/>
</dbReference>
<keyword evidence="2" id="KW-0806">Transcription termination</keyword>
<keyword evidence="2" id="KW-0804">Transcription</keyword>
<dbReference type="EMBL" id="CM029040">
    <property type="protein sequence ID" value="KAG2638402.1"/>
    <property type="molecule type" value="Genomic_DNA"/>
</dbReference>
<organism evidence="4 5">
    <name type="scientific">Panicum virgatum</name>
    <name type="common">Blackwell switchgrass</name>
    <dbReference type="NCBI Taxonomy" id="38727"/>
    <lineage>
        <taxon>Eukaryota</taxon>
        <taxon>Viridiplantae</taxon>
        <taxon>Streptophyta</taxon>
        <taxon>Embryophyta</taxon>
        <taxon>Tracheophyta</taxon>
        <taxon>Spermatophyta</taxon>
        <taxon>Magnoliopsida</taxon>
        <taxon>Liliopsida</taxon>
        <taxon>Poales</taxon>
        <taxon>Poaceae</taxon>
        <taxon>PACMAD clade</taxon>
        <taxon>Panicoideae</taxon>
        <taxon>Panicodae</taxon>
        <taxon>Paniceae</taxon>
        <taxon>Panicinae</taxon>
        <taxon>Panicum</taxon>
        <taxon>Panicum sect. Hiantes</taxon>
    </lineage>
</organism>
<evidence type="ECO:0000256" key="2">
    <source>
        <dbReference type="ARBA" id="ARBA00022472"/>
    </source>
</evidence>
<protein>
    <submittedName>
        <fullName evidence="4">Uncharacterized protein</fullName>
    </submittedName>
</protein>
<dbReference type="OrthoDB" id="637682at2759"/>
<evidence type="ECO:0000313" key="5">
    <source>
        <dbReference type="Proteomes" id="UP000823388"/>
    </source>
</evidence>
<sequence length="392" mass="43595">MVVVSHLRAALSRIVRSPSRLPASPCAPPLVFPHRLFPSSAAAAASSSDSFSVKDYLVSRCGLTQAQALKAAPRLSHLRSRAKPEAVLTYLESTLGVPAADIGRAVVMDPSFLCYNVERTLAPRVAELRGLGLSPDEIARLVPLAPNSFRSRFLRDNVEFWVAHFGSFDRLLRVLSWCSGLLTRDPDKTARPNVAFLRQCGLDISKVACAPRFSALLFTMNLELVKETVQRVEELGIDRGARMFHHALAVLAFIGKEVVARRIRLLHSIGFSKDDVLAMVRKQPHVLGMSEKKLQGNMDFLTRDAGLEVPYIVRRPALLMYSVERRLLPRHSLLKILKAKELLKDDRDYYATASVCEKIFVEKFVHPFKKQVPGVIDDYASKCLGKVTNGIA</sequence>
<accession>A0A8T0VNI2</accession>
<dbReference type="GO" id="GO:0003676">
    <property type="term" value="F:nucleic acid binding"/>
    <property type="evidence" value="ECO:0007669"/>
    <property type="project" value="InterPro"/>
</dbReference>
<comment type="similarity">
    <text evidence="1">Belongs to the mTERF family.</text>
</comment>
<proteinExistence type="inferred from homology"/>
<keyword evidence="5" id="KW-1185">Reference proteome</keyword>
<reference evidence="4 5" key="1">
    <citation type="submission" date="2020-05" db="EMBL/GenBank/DDBJ databases">
        <title>WGS assembly of Panicum virgatum.</title>
        <authorList>
            <person name="Lovell J.T."/>
            <person name="Jenkins J."/>
            <person name="Shu S."/>
            <person name="Juenger T.E."/>
            <person name="Schmutz J."/>
        </authorList>
    </citation>
    <scope>NUCLEOTIDE SEQUENCE</scope>
    <source>
        <strain evidence="4">AP13</strain>
        <strain evidence="5">cv. AP13</strain>
    </source>
</reference>
<dbReference type="FunFam" id="1.25.70.10:FF:000001">
    <property type="entry name" value="Mitochondrial transcription termination factor-like"/>
    <property type="match status" value="1"/>
</dbReference>
<evidence type="ECO:0000256" key="1">
    <source>
        <dbReference type="ARBA" id="ARBA00007692"/>
    </source>
</evidence>
<dbReference type="EMBL" id="CM029040">
    <property type="protein sequence ID" value="KAG2638401.1"/>
    <property type="molecule type" value="Genomic_DNA"/>
</dbReference>
<dbReference type="EMBL" id="CM029040">
    <property type="protein sequence ID" value="KAG2638400.1"/>
    <property type="molecule type" value="Genomic_DNA"/>
</dbReference>
<gene>
    <name evidence="4" type="ORF">PVAP13_2NG592000</name>
</gene>
<dbReference type="InterPro" id="IPR038538">
    <property type="entry name" value="MTERF_sf"/>
</dbReference>
<dbReference type="PANTHER" id="PTHR13068:SF83">
    <property type="entry name" value="OS06G0224500 PROTEIN"/>
    <property type="match status" value="1"/>
</dbReference>
<keyword evidence="2" id="KW-0805">Transcription regulation</keyword>
<dbReference type="AlphaFoldDB" id="A0A8T0VNI2"/>
<dbReference type="Pfam" id="PF02536">
    <property type="entry name" value="mTERF"/>
    <property type="match status" value="2"/>
</dbReference>
<dbReference type="PANTHER" id="PTHR13068">
    <property type="entry name" value="CGI-12 PROTEIN-RELATED"/>
    <property type="match status" value="1"/>
</dbReference>
<evidence type="ECO:0000313" key="4">
    <source>
        <dbReference type="EMBL" id="KAG2638401.1"/>
    </source>
</evidence>